<feature type="compositionally biased region" description="Basic and acidic residues" evidence="1">
    <location>
        <begin position="400"/>
        <end position="425"/>
    </location>
</feature>
<feature type="compositionally biased region" description="Low complexity" evidence="1">
    <location>
        <begin position="124"/>
        <end position="140"/>
    </location>
</feature>
<evidence type="ECO:0000313" key="2">
    <source>
        <dbReference type="EMBL" id="MFD0863742.1"/>
    </source>
</evidence>
<feature type="region of interest" description="Disordered" evidence="1">
    <location>
        <begin position="390"/>
        <end position="446"/>
    </location>
</feature>
<proteinExistence type="predicted"/>
<evidence type="ECO:0000313" key="3">
    <source>
        <dbReference type="Proteomes" id="UP001596978"/>
    </source>
</evidence>
<dbReference type="RefSeq" id="WP_386410052.1">
    <property type="nucleotide sequence ID" value="NZ_JBHTJH010000017.1"/>
</dbReference>
<sequence>MSVLEYVPDGTPLKCNFALSCVPAEIKVTNNRNVKLYGEKMASMADIVPEVNIPCFGQCKNGLKKCVPVPTKWENVSSLTTVSGNSYLLSDSYFMCGQGGKVEVDLAVTFTKGKDSAIVDDDSSAAGLSSNSTESNNSGNNGTGDSGLEDGRRGEESVHSEEDLSNLPITILNKTDEKGLRYLVDEELRRDVAKNQDYLRDNNDRTFADVGFECLADNPTHLMPGVDFMRGCFPPPKVVDGLIAIPRDFVISRGQDAVASVTTDLYDLGVTLIDLGKIGLEKTGEAIEVAPEVYENLSKASYEDYKEMGNAMLENLKELPGKIGDTVGEAAKGWAKEKWQDVKNAWGSTKDFAADPSALNGSILSTNVQKIIPEGLKRPVKTINEIIKPKQGKAASVDEQQARKKKQEEEEQKRKEEEEKRKKEQEIDDFDAENATNKERGNYGEIRATENLVDNPDLKDAGYDLERIGNPAPTSLDDKINKGIDGIYINRTPPPDYVIDEAKFNTARLGKTLDGKQMSDTWVKGSDRLADQVGPDMADDIMDALDNGTVDKIISRVDSNGIVTTKRLDAAGNIIGDFP</sequence>
<comment type="caution">
    <text evidence="2">The sequence shown here is derived from an EMBL/GenBank/DDBJ whole genome shotgun (WGS) entry which is preliminary data.</text>
</comment>
<evidence type="ECO:0000256" key="1">
    <source>
        <dbReference type="SAM" id="MobiDB-lite"/>
    </source>
</evidence>
<accession>A0ABW3D2Q5</accession>
<protein>
    <submittedName>
        <fullName evidence="2">PAAR-like protein</fullName>
    </submittedName>
</protein>
<reference evidence="3" key="1">
    <citation type="journal article" date="2019" name="Int. J. Syst. Evol. Microbiol.">
        <title>The Global Catalogue of Microorganisms (GCM) 10K type strain sequencing project: providing services to taxonomists for standard genome sequencing and annotation.</title>
        <authorList>
            <consortium name="The Broad Institute Genomics Platform"/>
            <consortium name="The Broad Institute Genome Sequencing Center for Infectious Disease"/>
            <person name="Wu L."/>
            <person name="Ma J."/>
        </authorList>
    </citation>
    <scope>NUCLEOTIDE SEQUENCE [LARGE SCALE GENOMIC DNA]</scope>
    <source>
        <strain evidence="3">CCUG 62952</strain>
    </source>
</reference>
<feature type="region of interest" description="Disordered" evidence="1">
    <location>
        <begin position="121"/>
        <end position="164"/>
    </location>
</feature>
<organism evidence="2 3">
    <name type="scientific">Sungkyunkwania multivorans</name>
    <dbReference type="NCBI Taxonomy" id="1173618"/>
    <lineage>
        <taxon>Bacteria</taxon>
        <taxon>Pseudomonadati</taxon>
        <taxon>Bacteroidota</taxon>
        <taxon>Flavobacteriia</taxon>
        <taxon>Flavobacteriales</taxon>
        <taxon>Flavobacteriaceae</taxon>
        <taxon>Sungkyunkwania</taxon>
    </lineage>
</organism>
<dbReference type="InterPro" id="IPR025460">
    <property type="entry name" value="DUF4280"/>
</dbReference>
<feature type="compositionally biased region" description="Basic and acidic residues" evidence="1">
    <location>
        <begin position="149"/>
        <end position="162"/>
    </location>
</feature>
<dbReference type="Pfam" id="PF14107">
    <property type="entry name" value="DUF4280"/>
    <property type="match status" value="1"/>
</dbReference>
<keyword evidence="3" id="KW-1185">Reference proteome</keyword>
<dbReference type="Proteomes" id="UP001596978">
    <property type="component" value="Unassembled WGS sequence"/>
</dbReference>
<gene>
    <name evidence="2" type="ORF">ACFQ1M_16120</name>
</gene>
<name>A0ABW3D2Q5_9FLAO</name>
<dbReference type="EMBL" id="JBHTJH010000017">
    <property type="protein sequence ID" value="MFD0863742.1"/>
    <property type="molecule type" value="Genomic_DNA"/>
</dbReference>